<dbReference type="STRING" id="313628.LNTAR_18430"/>
<dbReference type="Proteomes" id="UP000004947">
    <property type="component" value="Unassembled WGS sequence"/>
</dbReference>
<reference evidence="1 2" key="1">
    <citation type="journal article" date="2010" name="J. Bacteriol.">
        <title>Genome sequence of Lentisphaera araneosa HTCC2155T, the type species of the order Lentisphaerales in the phylum Lentisphaerae.</title>
        <authorList>
            <person name="Thrash J.C."/>
            <person name="Cho J.C."/>
            <person name="Vergin K.L."/>
            <person name="Morris R.M."/>
            <person name="Giovannoni S.J."/>
        </authorList>
    </citation>
    <scope>NUCLEOTIDE SEQUENCE [LARGE SCALE GENOMIC DNA]</scope>
    <source>
        <strain evidence="1 2">HTCC2155</strain>
    </source>
</reference>
<evidence type="ECO:0000313" key="1">
    <source>
        <dbReference type="EMBL" id="EDM26651.1"/>
    </source>
</evidence>
<dbReference type="NCBIfam" id="TIGR01443">
    <property type="entry name" value="intein_Cterm"/>
    <property type="match status" value="1"/>
</dbReference>
<dbReference type="SUPFAM" id="SSF51294">
    <property type="entry name" value="Hedgehog/intein (Hint) domain"/>
    <property type="match status" value="1"/>
</dbReference>
<evidence type="ECO:0008006" key="3">
    <source>
        <dbReference type="Google" id="ProtNLM"/>
    </source>
</evidence>
<keyword evidence="2" id="KW-1185">Reference proteome</keyword>
<comment type="caution">
    <text evidence="1">The sequence shown here is derived from an EMBL/GenBank/DDBJ whole genome shotgun (WGS) entry which is preliminary data.</text>
</comment>
<dbReference type="OrthoDB" id="2666939at2"/>
<dbReference type="CDD" id="cd00081">
    <property type="entry name" value="Hint"/>
    <property type="match status" value="1"/>
</dbReference>
<gene>
    <name evidence="1" type="ORF">LNTAR_18430</name>
</gene>
<dbReference type="EMBL" id="ABCK01000014">
    <property type="protein sequence ID" value="EDM26651.1"/>
    <property type="molecule type" value="Genomic_DNA"/>
</dbReference>
<dbReference type="Gene3D" id="2.170.16.10">
    <property type="entry name" value="Hedgehog/Intein (Hint) domain"/>
    <property type="match status" value="1"/>
</dbReference>
<sequence>MKSKFFTTNARGIKIAETVEDYITIQKLLGEKMCFVAGTKIHTQQGLVNIEDIKPGMIVLARDEQNTNQSYKPVLQTFVTKPTLLYHLYYTINSGESDDEDPELISGTGEHPFWVVAKQEFIPVEKLEVGDVFRLANGEFATLAKIETENAPKGESFTTYNFEVTDYHTYFAGESGVWVHNSGTRPCEILIEQLREAKKTLEISDADLDKKRFDTIKEVLASNNKNLDDVDSLHWARTYLDASDKMMDAYPTKISIDEYPNYNKIFNIITNTHGETVDVHHVVERYIQRQLDLPESVLDDVPGIVMPSNKASLDKINEGWDANRQIKAMHRGRLEEGSINQALRKAIPYGQKPKTFAEKQEILEKLKILYESKPEWEKMWPLARDILKKRQAEGYLQNLNIPN</sequence>
<dbReference type="RefSeq" id="WP_007279430.1">
    <property type="nucleotide sequence ID" value="NZ_ABCK01000014.1"/>
</dbReference>
<evidence type="ECO:0000313" key="2">
    <source>
        <dbReference type="Proteomes" id="UP000004947"/>
    </source>
</evidence>
<organism evidence="1 2">
    <name type="scientific">Lentisphaera araneosa HTCC2155</name>
    <dbReference type="NCBI Taxonomy" id="313628"/>
    <lineage>
        <taxon>Bacteria</taxon>
        <taxon>Pseudomonadati</taxon>
        <taxon>Lentisphaerota</taxon>
        <taxon>Lentisphaeria</taxon>
        <taxon>Lentisphaerales</taxon>
        <taxon>Lentisphaeraceae</taxon>
        <taxon>Lentisphaera</taxon>
    </lineage>
</organism>
<dbReference type="InterPro" id="IPR036844">
    <property type="entry name" value="Hint_dom_sf"/>
</dbReference>
<name>A6DNJ2_9BACT</name>
<dbReference type="InterPro" id="IPR030934">
    <property type="entry name" value="Intein_C"/>
</dbReference>
<dbReference type="Pfam" id="PF07591">
    <property type="entry name" value="PT-HINT"/>
    <property type="match status" value="1"/>
</dbReference>
<proteinExistence type="predicted"/>
<dbReference type="AlphaFoldDB" id="A6DNJ2"/>
<accession>A6DNJ2</accession>
<dbReference type="eggNOG" id="COG1372">
    <property type="taxonomic scope" value="Bacteria"/>
</dbReference>
<protein>
    <recommendedName>
        <fullName evidence="3">Intein C-terminal splicing domain-containing protein</fullName>
    </recommendedName>
</protein>